<organism evidence="5 6">
    <name type="scientific">Eragrostis curvula</name>
    <name type="common">weeping love grass</name>
    <dbReference type="NCBI Taxonomy" id="38414"/>
    <lineage>
        <taxon>Eukaryota</taxon>
        <taxon>Viridiplantae</taxon>
        <taxon>Streptophyta</taxon>
        <taxon>Embryophyta</taxon>
        <taxon>Tracheophyta</taxon>
        <taxon>Spermatophyta</taxon>
        <taxon>Magnoliopsida</taxon>
        <taxon>Liliopsida</taxon>
        <taxon>Poales</taxon>
        <taxon>Poaceae</taxon>
        <taxon>PACMAD clade</taxon>
        <taxon>Chloridoideae</taxon>
        <taxon>Eragrostideae</taxon>
        <taxon>Eragrostidinae</taxon>
        <taxon>Eragrostis</taxon>
    </lineage>
</organism>
<dbReference type="Gene3D" id="2.60.40.760">
    <property type="entry name" value="Expansin, cellulose-binding-like domain"/>
    <property type="match status" value="1"/>
</dbReference>
<dbReference type="PANTHER" id="PTHR31692">
    <property type="entry name" value="EXPANSIN-B3"/>
    <property type="match status" value="1"/>
</dbReference>
<protein>
    <recommendedName>
        <fullName evidence="7">Expansin-like EG45 domain-containing protein</fullName>
    </recommendedName>
</protein>
<evidence type="ECO:0000313" key="6">
    <source>
        <dbReference type="Proteomes" id="UP000324897"/>
    </source>
</evidence>
<gene>
    <name evidence="5" type="ORF">EJB05_44088</name>
</gene>
<dbReference type="Pfam" id="PF03330">
    <property type="entry name" value="DPBB_1"/>
    <property type="match status" value="1"/>
</dbReference>
<accession>A0A5J9TH28</accession>
<dbReference type="SUPFAM" id="SSF49590">
    <property type="entry name" value="PHL pollen allergen"/>
    <property type="match status" value="1"/>
</dbReference>
<dbReference type="InterPro" id="IPR036749">
    <property type="entry name" value="Expansin_CBD_sf"/>
</dbReference>
<evidence type="ECO:0000259" key="3">
    <source>
        <dbReference type="PROSITE" id="PS50842"/>
    </source>
</evidence>
<dbReference type="PROSITE" id="PS50843">
    <property type="entry name" value="EXPANSIN_CBD"/>
    <property type="match status" value="1"/>
</dbReference>
<dbReference type="PROSITE" id="PS50842">
    <property type="entry name" value="EXPANSIN_EG45"/>
    <property type="match status" value="1"/>
</dbReference>
<keyword evidence="2" id="KW-0964">Secreted</keyword>
<evidence type="ECO:0008006" key="7">
    <source>
        <dbReference type="Google" id="ProtNLM"/>
    </source>
</evidence>
<dbReference type="InterPro" id="IPR036908">
    <property type="entry name" value="RlpA-like_sf"/>
</dbReference>
<comment type="subcellular location">
    <subcellularLocation>
        <location evidence="1">Secreted</location>
    </subcellularLocation>
</comment>
<evidence type="ECO:0000313" key="5">
    <source>
        <dbReference type="EMBL" id="TVU10547.1"/>
    </source>
</evidence>
<name>A0A5J9TH28_9POAL</name>
<dbReference type="OrthoDB" id="10469457at2759"/>
<sequence length="251" mass="27063">PSGHQRGAGPSSLYFGFDCWVCLWPAGVCGYGETVATAPCSSMVAAVAPIRVPTEVPDKILCGACYKITCQGHPACSTDGVTVTVADVCRGGPCLEEANHVDLSGHAFGRMAQPGREDELPAAGTVSMIKGWVGCVYDSPPALVVHPSATGQDFKFTLLFAPGKGMANWLTLELKEALHPTDDWKRATWWEGASWKFTDDDNKPIPVQAPLSIKLTWSKLQPEDDITAETVIPAGWKPRDTYYFNSSITLF</sequence>
<dbReference type="SUPFAM" id="SSF50685">
    <property type="entry name" value="Barwin-like endoglucanases"/>
    <property type="match status" value="1"/>
</dbReference>
<dbReference type="GO" id="GO:0005576">
    <property type="term" value="C:extracellular region"/>
    <property type="evidence" value="ECO:0007669"/>
    <property type="project" value="UniProtKB-SubCell"/>
</dbReference>
<feature type="domain" description="Expansin-like EG45" evidence="3">
    <location>
        <begin position="26"/>
        <end position="140"/>
    </location>
</feature>
<dbReference type="PANTHER" id="PTHR31692:SF76">
    <property type="entry name" value="EXPANSIN-B15"/>
    <property type="match status" value="1"/>
</dbReference>
<evidence type="ECO:0000256" key="2">
    <source>
        <dbReference type="ARBA" id="ARBA00022525"/>
    </source>
</evidence>
<keyword evidence="6" id="KW-1185">Reference proteome</keyword>
<comment type="caution">
    <text evidence="5">The sequence shown here is derived from an EMBL/GenBank/DDBJ whole genome shotgun (WGS) entry which is preliminary data.</text>
</comment>
<dbReference type="InterPro" id="IPR009009">
    <property type="entry name" value="RlpA-like_DPBB"/>
</dbReference>
<feature type="domain" description="Expansin-like CBD" evidence="4">
    <location>
        <begin position="154"/>
        <end position="244"/>
    </location>
</feature>
<evidence type="ECO:0000256" key="1">
    <source>
        <dbReference type="ARBA" id="ARBA00004613"/>
    </source>
</evidence>
<dbReference type="EMBL" id="RWGY01000039">
    <property type="protein sequence ID" value="TVU10547.1"/>
    <property type="molecule type" value="Genomic_DNA"/>
</dbReference>
<dbReference type="Gramene" id="TVU10547">
    <property type="protein sequence ID" value="TVU10547"/>
    <property type="gene ID" value="EJB05_44088"/>
</dbReference>
<reference evidence="5 6" key="1">
    <citation type="journal article" date="2019" name="Sci. Rep.">
        <title>A high-quality genome of Eragrostis curvula grass provides insights into Poaceae evolution and supports new strategies to enhance forage quality.</title>
        <authorList>
            <person name="Carballo J."/>
            <person name="Santos B.A.C.M."/>
            <person name="Zappacosta D."/>
            <person name="Garbus I."/>
            <person name="Selva J.P."/>
            <person name="Gallo C.A."/>
            <person name="Diaz A."/>
            <person name="Albertini E."/>
            <person name="Caccamo M."/>
            <person name="Echenique V."/>
        </authorList>
    </citation>
    <scope>NUCLEOTIDE SEQUENCE [LARGE SCALE GENOMIC DNA]</scope>
    <source>
        <strain evidence="6">cv. Victoria</strain>
        <tissue evidence="5">Leaf</tissue>
    </source>
</reference>
<proteinExistence type="predicted"/>
<dbReference type="InterPro" id="IPR007117">
    <property type="entry name" value="Expansin_CBD"/>
</dbReference>
<dbReference type="Proteomes" id="UP000324897">
    <property type="component" value="Chromosome 3"/>
</dbReference>
<dbReference type="AlphaFoldDB" id="A0A5J9TH28"/>
<evidence type="ECO:0000259" key="4">
    <source>
        <dbReference type="PROSITE" id="PS50843"/>
    </source>
</evidence>
<feature type="non-terminal residue" evidence="5">
    <location>
        <position position="1"/>
    </location>
</feature>
<dbReference type="InterPro" id="IPR007112">
    <property type="entry name" value="Expansin/allergen_DPBB_dom"/>
</dbReference>
<dbReference type="Gene3D" id="2.40.40.10">
    <property type="entry name" value="RlpA-like domain"/>
    <property type="match status" value="1"/>
</dbReference>